<reference evidence="1 2" key="1">
    <citation type="submission" date="2020-08" db="EMBL/GenBank/DDBJ databases">
        <title>Acidobacteriota in marine sediments use diverse sulfur dissimilation pathways.</title>
        <authorList>
            <person name="Wasmund K."/>
        </authorList>
    </citation>
    <scope>NUCLEOTIDE SEQUENCE [LARGE SCALE GENOMIC DNA]</scope>
    <source>
        <strain evidence="1">MAG AM3-A</strain>
    </source>
</reference>
<dbReference type="GO" id="GO:0008374">
    <property type="term" value="F:O-acyltransferase activity"/>
    <property type="evidence" value="ECO:0007669"/>
    <property type="project" value="InterPro"/>
</dbReference>
<accession>A0A8J6Y3J2</accession>
<dbReference type="Gene3D" id="3.40.50.1820">
    <property type="entry name" value="alpha/beta hydrolase"/>
    <property type="match status" value="1"/>
</dbReference>
<dbReference type="Proteomes" id="UP000598633">
    <property type="component" value="Unassembled WGS sequence"/>
</dbReference>
<protein>
    <submittedName>
        <fullName evidence="1">Uncharacterized protein</fullName>
    </submittedName>
</protein>
<organism evidence="1 2">
    <name type="scientific">Candidatus Sulfomarinibacter kjeldsenii</name>
    <dbReference type="NCBI Taxonomy" id="2885994"/>
    <lineage>
        <taxon>Bacteria</taxon>
        <taxon>Pseudomonadati</taxon>
        <taxon>Acidobacteriota</taxon>
        <taxon>Thermoanaerobaculia</taxon>
        <taxon>Thermoanaerobaculales</taxon>
        <taxon>Candidatus Sulfomarinibacteraceae</taxon>
        <taxon>Candidatus Sulfomarinibacter</taxon>
    </lineage>
</organism>
<sequence length="445" mass="48813">MTQARAGGRHCGWALALGLTALASISGCSLIRQTASRFPAADIDAIYAEALTNPERNPVILIHGFTGAKIVSHASEFLERARAGVLVTDFEYGVYAAMVAMVERAGYAPCRGVGEPAPVSDMPACFTFFYDWRQDNVGNAIALGRFIDEASRQLEAAGGDDDNEPIRFDILAHSMGGLITRYFLRFGARDVLSEAESSITWAGAEHISRAILIATPNFGAMEALQELITGVKYPVVRYEQTLLATCVSLYQMLPRERHELWLDPGGQPTPFEFMSAEIWQRNGWGPFSPKQARHLEVLFPGVMSADERSDRMAAFMDAAFERARRFMEAIDRHPDSPPPVPMILFAADATPTLARAEVSTSKNGQTVLRFGDGKRLNSPGDGRVTRASALADERIGGGPSGWLRSPIPWAQTIFLTDAHMSMLGNPTFQNNLLHLLLERKPEEGR</sequence>
<dbReference type="PROSITE" id="PS51257">
    <property type="entry name" value="PROKAR_LIPOPROTEIN"/>
    <property type="match status" value="1"/>
</dbReference>
<dbReference type="SUPFAM" id="SSF53474">
    <property type="entry name" value="alpha/beta-Hydrolases"/>
    <property type="match status" value="1"/>
</dbReference>
<name>A0A8J6Y3J2_9BACT</name>
<proteinExistence type="predicted"/>
<dbReference type="AlphaFoldDB" id="A0A8J6Y3J2"/>
<dbReference type="GO" id="GO:0006629">
    <property type="term" value="P:lipid metabolic process"/>
    <property type="evidence" value="ECO:0007669"/>
    <property type="project" value="InterPro"/>
</dbReference>
<dbReference type="Pfam" id="PF02450">
    <property type="entry name" value="LCAT"/>
    <property type="match status" value="1"/>
</dbReference>
<dbReference type="EMBL" id="JACXWA010000018">
    <property type="protein sequence ID" value="MBD3869998.1"/>
    <property type="molecule type" value="Genomic_DNA"/>
</dbReference>
<dbReference type="PANTHER" id="PTHR11440">
    <property type="entry name" value="LECITHIN-CHOLESTEROL ACYLTRANSFERASE-RELATED"/>
    <property type="match status" value="1"/>
</dbReference>
<dbReference type="InterPro" id="IPR003386">
    <property type="entry name" value="LACT/PDAT_acylTrfase"/>
</dbReference>
<dbReference type="InterPro" id="IPR029058">
    <property type="entry name" value="AB_hydrolase_fold"/>
</dbReference>
<gene>
    <name evidence="1" type="ORF">IFJ97_01400</name>
</gene>
<comment type="caution">
    <text evidence="1">The sequence shown here is derived from an EMBL/GenBank/DDBJ whole genome shotgun (WGS) entry which is preliminary data.</text>
</comment>
<evidence type="ECO:0000313" key="2">
    <source>
        <dbReference type="Proteomes" id="UP000598633"/>
    </source>
</evidence>
<evidence type="ECO:0000313" key="1">
    <source>
        <dbReference type="EMBL" id="MBD3869998.1"/>
    </source>
</evidence>